<gene>
    <name evidence="1" type="ORF">HMPREF9134_00995</name>
</gene>
<dbReference type="HOGENOM" id="CLU_033323_8_3_10"/>
<dbReference type="PANTHER" id="PTHR48100">
    <property type="entry name" value="BROAD-SPECIFICITY PHOSPHATASE YOR283W-RELATED"/>
    <property type="match status" value="1"/>
</dbReference>
<evidence type="ECO:0000313" key="2">
    <source>
        <dbReference type="Proteomes" id="UP000010408"/>
    </source>
</evidence>
<dbReference type="AlphaFoldDB" id="L1ND66"/>
<name>L1ND66_9PORP</name>
<dbReference type="EMBL" id="AMEQ01000027">
    <property type="protein sequence ID" value="EKY01276.1"/>
    <property type="molecule type" value="Genomic_DNA"/>
</dbReference>
<dbReference type="InterPro" id="IPR013078">
    <property type="entry name" value="His_Pase_superF_clade-1"/>
</dbReference>
<dbReference type="CDD" id="cd07067">
    <property type="entry name" value="HP_PGM_like"/>
    <property type="match status" value="1"/>
</dbReference>
<accession>L1ND66</accession>
<sequence>MKVYIVRHTSVVLDGNHVCYGFSDIDVRPTFREEATLTRQALEGLSFDGVFSSPLRRARKLATFCGYPDPIVDDRLKEMNFGEWEGKLWSDIIIDQGTQEFFLRYIDHPTPGGESLRMQYDRVRSFLMEKQAAGYQEVLIFCHGGVINCARTLAGLCQLEDAYATIPPFGSVTELDFSFLEV</sequence>
<reference evidence="1 2" key="1">
    <citation type="submission" date="2012-05" db="EMBL/GenBank/DDBJ databases">
        <authorList>
            <person name="Weinstock G."/>
            <person name="Sodergren E."/>
            <person name="Lobos E.A."/>
            <person name="Fulton L."/>
            <person name="Fulton R."/>
            <person name="Courtney L."/>
            <person name="Fronick C."/>
            <person name="O'Laughlin M."/>
            <person name="Godfrey J."/>
            <person name="Wilson R.M."/>
            <person name="Miner T."/>
            <person name="Farmer C."/>
            <person name="Delehaunty K."/>
            <person name="Cordes M."/>
            <person name="Minx P."/>
            <person name="Tomlinson C."/>
            <person name="Chen J."/>
            <person name="Wollam A."/>
            <person name="Pepin K.H."/>
            <person name="Bhonagiri V."/>
            <person name="Zhang X."/>
            <person name="Suruliraj S."/>
            <person name="Warren W."/>
            <person name="Mitreva M."/>
            <person name="Mardis E.R."/>
            <person name="Wilson R.K."/>
        </authorList>
    </citation>
    <scope>NUCLEOTIDE SEQUENCE [LARGE SCALE GENOMIC DNA]</scope>
    <source>
        <strain evidence="1 2">F0037</strain>
    </source>
</reference>
<dbReference type="Gene3D" id="3.40.50.1240">
    <property type="entry name" value="Phosphoglycerate mutase-like"/>
    <property type="match status" value="1"/>
</dbReference>
<dbReference type="RefSeq" id="WP_005469474.1">
    <property type="nucleotide sequence ID" value="NZ_KB291047.1"/>
</dbReference>
<protein>
    <submittedName>
        <fullName evidence="1">Phosphoglycerate mutase family protein</fullName>
    </submittedName>
</protein>
<dbReference type="GO" id="GO:0016791">
    <property type="term" value="F:phosphatase activity"/>
    <property type="evidence" value="ECO:0007669"/>
    <property type="project" value="TreeGrafter"/>
</dbReference>
<dbReference type="GO" id="GO:0005737">
    <property type="term" value="C:cytoplasm"/>
    <property type="evidence" value="ECO:0007669"/>
    <property type="project" value="TreeGrafter"/>
</dbReference>
<dbReference type="SUPFAM" id="SSF53254">
    <property type="entry name" value="Phosphoglycerate mutase-like"/>
    <property type="match status" value="1"/>
</dbReference>
<organism evidence="1 2">
    <name type="scientific">Porphyromonas catoniae F0037</name>
    <dbReference type="NCBI Taxonomy" id="1127696"/>
    <lineage>
        <taxon>Bacteria</taxon>
        <taxon>Pseudomonadati</taxon>
        <taxon>Bacteroidota</taxon>
        <taxon>Bacteroidia</taxon>
        <taxon>Bacteroidales</taxon>
        <taxon>Porphyromonadaceae</taxon>
        <taxon>Porphyromonas</taxon>
    </lineage>
</organism>
<dbReference type="SMART" id="SM00855">
    <property type="entry name" value="PGAM"/>
    <property type="match status" value="1"/>
</dbReference>
<dbReference type="InterPro" id="IPR029033">
    <property type="entry name" value="His_PPase_superfam"/>
</dbReference>
<evidence type="ECO:0000313" key="1">
    <source>
        <dbReference type="EMBL" id="EKY01276.1"/>
    </source>
</evidence>
<dbReference type="eggNOG" id="COG0406">
    <property type="taxonomic scope" value="Bacteria"/>
</dbReference>
<dbReference type="Proteomes" id="UP000010408">
    <property type="component" value="Unassembled WGS sequence"/>
</dbReference>
<proteinExistence type="predicted"/>
<dbReference type="PANTHER" id="PTHR48100:SF1">
    <property type="entry name" value="HISTIDINE PHOSPHATASE FAMILY PROTEIN-RELATED"/>
    <property type="match status" value="1"/>
</dbReference>
<dbReference type="PATRIC" id="fig|1127696.3.peg.903"/>
<dbReference type="InterPro" id="IPR050275">
    <property type="entry name" value="PGM_Phosphatase"/>
</dbReference>
<comment type="caution">
    <text evidence="1">The sequence shown here is derived from an EMBL/GenBank/DDBJ whole genome shotgun (WGS) entry which is preliminary data.</text>
</comment>
<dbReference type="Pfam" id="PF00300">
    <property type="entry name" value="His_Phos_1"/>
    <property type="match status" value="1"/>
</dbReference>
<dbReference type="STRING" id="1127696.HMPREF9134_00995"/>